<sequence length="140" mass="15310">MRKNLIKISMLCAAVLMAGCETTGTKQADPNAVEAPSPKNPEFAGEMAKFNAQFPNAKATQYENESIAFNNERKLDQKGNCHGKSKFPITIVLILDAEGKVTKTMTDVENAKASCFRNAYAGVQFPRPPTAPYRKAILLN</sequence>
<feature type="chain" id="PRO_5013850784" description="TonB C-terminal domain-containing protein" evidence="1">
    <location>
        <begin position="29"/>
        <end position="140"/>
    </location>
</feature>
<dbReference type="EMBL" id="CP024608">
    <property type="protein sequence ID" value="ATQ76472.1"/>
    <property type="molecule type" value="Genomic_DNA"/>
</dbReference>
<proteinExistence type="predicted"/>
<keyword evidence="3" id="KW-1185">Reference proteome</keyword>
<dbReference type="RefSeq" id="WP_099877421.1">
    <property type="nucleotide sequence ID" value="NZ_CP024608.1"/>
</dbReference>
<evidence type="ECO:0000256" key="1">
    <source>
        <dbReference type="SAM" id="SignalP"/>
    </source>
</evidence>
<dbReference type="PROSITE" id="PS51257">
    <property type="entry name" value="PROKAR_LIPOPROTEIN"/>
    <property type="match status" value="1"/>
</dbReference>
<keyword evidence="1" id="KW-0732">Signal</keyword>
<name>A0A2D2DNC8_9BURK</name>
<gene>
    <name evidence="2" type="ORF">CR152_19560</name>
</gene>
<dbReference type="KEGG" id="mass:CR152_19560"/>
<evidence type="ECO:0008006" key="4">
    <source>
        <dbReference type="Google" id="ProtNLM"/>
    </source>
</evidence>
<dbReference type="AlphaFoldDB" id="A0A2D2DNC8"/>
<protein>
    <recommendedName>
        <fullName evidence="4">TonB C-terminal domain-containing protein</fullName>
    </recommendedName>
</protein>
<evidence type="ECO:0000313" key="2">
    <source>
        <dbReference type="EMBL" id="ATQ76472.1"/>
    </source>
</evidence>
<feature type="signal peptide" evidence="1">
    <location>
        <begin position="1"/>
        <end position="28"/>
    </location>
</feature>
<evidence type="ECO:0000313" key="3">
    <source>
        <dbReference type="Proteomes" id="UP000229897"/>
    </source>
</evidence>
<dbReference type="Proteomes" id="UP000229897">
    <property type="component" value="Chromosome"/>
</dbReference>
<organism evidence="2 3">
    <name type="scientific">Massilia violaceinigra</name>
    <dbReference type="NCBI Taxonomy" id="2045208"/>
    <lineage>
        <taxon>Bacteria</taxon>
        <taxon>Pseudomonadati</taxon>
        <taxon>Pseudomonadota</taxon>
        <taxon>Betaproteobacteria</taxon>
        <taxon>Burkholderiales</taxon>
        <taxon>Oxalobacteraceae</taxon>
        <taxon>Telluria group</taxon>
        <taxon>Massilia</taxon>
    </lineage>
</organism>
<dbReference type="OrthoDB" id="6058261at2"/>
<accession>A0A2D2DNC8</accession>
<reference evidence="2" key="1">
    <citation type="submission" date="2017-10" db="EMBL/GenBank/DDBJ databases">
        <title>Massilia psychrophilum sp. nov., a novel purple-pigmented bacterium isolated from Tianshan glacier, Xinjiang Municipality, China.</title>
        <authorList>
            <person name="Wang H."/>
        </authorList>
    </citation>
    <scope>NUCLEOTIDE SEQUENCE [LARGE SCALE GENOMIC DNA]</scope>
    <source>
        <strain evidence="2">B2</strain>
    </source>
</reference>